<dbReference type="PROSITE" id="PS50102">
    <property type="entry name" value="RRM"/>
    <property type="match status" value="2"/>
</dbReference>
<dbReference type="PANTHER" id="PTHR48033">
    <property type="entry name" value="RNA-BINDING (RRM/RBD/RNP MOTIFS) FAMILY PROTEIN"/>
    <property type="match status" value="1"/>
</dbReference>
<evidence type="ECO:0000256" key="3">
    <source>
        <dbReference type="ARBA" id="ARBA00022737"/>
    </source>
</evidence>
<evidence type="ECO:0000256" key="6">
    <source>
        <dbReference type="ARBA" id="ARBA00023163"/>
    </source>
</evidence>
<dbReference type="AlphaFoldDB" id="A0A6M2DUF9"/>
<dbReference type="GO" id="GO:0003723">
    <property type="term" value="F:RNA binding"/>
    <property type="evidence" value="ECO:0007669"/>
    <property type="project" value="UniProtKB-UniRule"/>
</dbReference>
<proteinExistence type="predicted"/>
<dbReference type="InterPro" id="IPR012677">
    <property type="entry name" value="Nucleotide-bd_a/b_plait_sf"/>
</dbReference>
<dbReference type="Pfam" id="PF00076">
    <property type="entry name" value="RRM_1"/>
    <property type="match status" value="2"/>
</dbReference>
<dbReference type="EMBL" id="GIIL01004621">
    <property type="protein sequence ID" value="NOV48347.1"/>
    <property type="molecule type" value="Transcribed_RNA"/>
</dbReference>
<dbReference type="GO" id="GO:0000785">
    <property type="term" value="C:chromatin"/>
    <property type="evidence" value="ECO:0007669"/>
    <property type="project" value="TreeGrafter"/>
</dbReference>
<evidence type="ECO:0000256" key="5">
    <source>
        <dbReference type="ARBA" id="ARBA00023015"/>
    </source>
</evidence>
<accession>A0A6M2DUF9</accession>
<dbReference type="CDD" id="cd19609">
    <property type="entry name" value="NTD_TDP-43"/>
    <property type="match status" value="1"/>
</dbReference>
<dbReference type="InterPro" id="IPR035979">
    <property type="entry name" value="RBD_domain_sf"/>
</dbReference>
<feature type="domain" description="RRM" evidence="11">
    <location>
        <begin position="191"/>
        <end position="262"/>
    </location>
</feature>
<feature type="domain" description="RRM" evidence="11">
    <location>
        <begin position="106"/>
        <end position="181"/>
    </location>
</feature>
<keyword evidence="6" id="KW-0804">Transcription</keyword>
<dbReference type="GO" id="GO:0010468">
    <property type="term" value="P:regulation of gene expression"/>
    <property type="evidence" value="ECO:0007669"/>
    <property type="project" value="TreeGrafter"/>
</dbReference>
<dbReference type="GO" id="GO:0005654">
    <property type="term" value="C:nucleoplasm"/>
    <property type="evidence" value="ECO:0007669"/>
    <property type="project" value="TreeGrafter"/>
</dbReference>
<comment type="subcellular location">
    <subcellularLocation>
        <location evidence="1">Nucleus</location>
    </subcellularLocation>
</comment>
<dbReference type="PANTHER" id="PTHR48033:SF9">
    <property type="entry name" value="TAR DNA-BINDING PROTEIN 43"/>
    <property type="match status" value="1"/>
</dbReference>
<keyword evidence="4 9" id="KW-0694">RNA-binding</keyword>
<dbReference type="InterPro" id="IPR000504">
    <property type="entry name" value="RRM_dom"/>
</dbReference>
<evidence type="ECO:0000256" key="8">
    <source>
        <dbReference type="ARBA" id="ARBA00023242"/>
    </source>
</evidence>
<keyword evidence="5" id="KW-0805">Transcription regulation</keyword>
<name>A0A6M2DUF9_XENCH</name>
<evidence type="ECO:0000256" key="10">
    <source>
        <dbReference type="SAM" id="MobiDB-lite"/>
    </source>
</evidence>
<evidence type="ECO:0000256" key="7">
    <source>
        <dbReference type="ARBA" id="ARBA00023187"/>
    </source>
</evidence>
<dbReference type="SMART" id="SM00360">
    <property type="entry name" value="RRM"/>
    <property type="match status" value="2"/>
</dbReference>
<dbReference type="Pfam" id="PF18694">
    <property type="entry name" value="TDP-43_N"/>
    <property type="match status" value="1"/>
</dbReference>
<evidence type="ECO:0000256" key="4">
    <source>
        <dbReference type="ARBA" id="ARBA00022884"/>
    </source>
</evidence>
<evidence type="ECO:0000313" key="12">
    <source>
        <dbReference type="EMBL" id="NOV48347.1"/>
    </source>
</evidence>
<evidence type="ECO:0000256" key="2">
    <source>
        <dbReference type="ARBA" id="ARBA00022664"/>
    </source>
</evidence>
<dbReference type="CDD" id="cd12322">
    <property type="entry name" value="RRM2_TDP43"/>
    <property type="match status" value="1"/>
</dbReference>
<protein>
    <submittedName>
        <fullName evidence="12">Putative rna-binding protein musashi/mrna cleavage and polyadenylation factor i complex</fullName>
    </submittedName>
</protein>
<dbReference type="InterPro" id="IPR041105">
    <property type="entry name" value="TDP-43_N"/>
</dbReference>
<keyword evidence="8" id="KW-0539">Nucleus</keyword>
<organism evidence="12">
    <name type="scientific">Xenopsylla cheopis</name>
    <name type="common">Oriental rat flea</name>
    <name type="synonym">Pulex cheopis</name>
    <dbReference type="NCBI Taxonomy" id="163159"/>
    <lineage>
        <taxon>Eukaryota</taxon>
        <taxon>Metazoa</taxon>
        <taxon>Ecdysozoa</taxon>
        <taxon>Arthropoda</taxon>
        <taxon>Hexapoda</taxon>
        <taxon>Insecta</taxon>
        <taxon>Pterygota</taxon>
        <taxon>Neoptera</taxon>
        <taxon>Endopterygota</taxon>
        <taxon>Siphonaptera</taxon>
        <taxon>Pulicidae</taxon>
        <taxon>Xenopsyllinae</taxon>
        <taxon>Xenopsylla</taxon>
    </lineage>
</organism>
<evidence type="ECO:0000256" key="1">
    <source>
        <dbReference type="ARBA" id="ARBA00004123"/>
    </source>
</evidence>
<feature type="compositionally biased region" description="Polar residues" evidence="10">
    <location>
        <begin position="380"/>
        <end position="397"/>
    </location>
</feature>
<evidence type="ECO:0000259" key="11">
    <source>
        <dbReference type="PROSITE" id="PS50102"/>
    </source>
</evidence>
<feature type="region of interest" description="Disordered" evidence="10">
    <location>
        <begin position="364"/>
        <end position="397"/>
    </location>
</feature>
<dbReference type="SUPFAM" id="SSF54928">
    <property type="entry name" value="RNA-binding domain, RBD"/>
    <property type="match status" value="1"/>
</dbReference>
<keyword evidence="3" id="KW-0677">Repeat</keyword>
<evidence type="ECO:0000256" key="9">
    <source>
        <dbReference type="PROSITE-ProRule" id="PRU00176"/>
    </source>
</evidence>
<dbReference type="GO" id="GO:0008380">
    <property type="term" value="P:RNA splicing"/>
    <property type="evidence" value="ECO:0007669"/>
    <property type="project" value="UniProtKB-KW"/>
</dbReference>
<keyword evidence="2" id="KW-0507">mRNA processing</keyword>
<keyword evidence="7" id="KW-0508">mRNA splicing</keyword>
<dbReference type="Gene3D" id="3.30.70.330">
    <property type="match status" value="2"/>
</dbReference>
<sequence length="397" mass="44752">MAANYIPICEDEMAEVIELPLEQDGTLLLSTLTGQFDNALGLKYRHPESKAMRGIRLADGKLYPPTSAGWVDGAYICVFSKENKRKNDDEAMESSPIKKRAEKRCVDLVVLGLPFAVTDEDLRKYFETFGEVHTASVKKDITGQSKGFGFLRFNSYEVQMKILTQRHKISNRWCEVKIHGPKDADISTRTSKIFVARCTEDITAEDLSSYFSKFGEVINVYIPKPHRGFSFVTFDDPDTAESLYGQDHIIKGVSLFVTNPSPPQKQNNSGKSNINFVSGGMMRPLNRNDRDMMGTINGMNPAVIAAALKRAGFGIIDEASRSRPAVESVPQQQPLQNQGLFQPYRNSYNEQQMMDYDMEYMQQRAPAPPTNPVKWMPVPQTGNRQKPDQTWPSHIYA</sequence>
<reference evidence="12" key="1">
    <citation type="submission" date="2020-03" db="EMBL/GenBank/DDBJ databases">
        <title>Transcriptomic Profiling of the Digestive Tract of the Rat Flea, Xenopsylla cheopis, Following Blood Feeding and Infection with Yersinia pestis.</title>
        <authorList>
            <person name="Bland D.M."/>
            <person name="Martens C.A."/>
            <person name="Virtaneva K."/>
            <person name="Kanakabandi K."/>
            <person name="Long D."/>
            <person name="Rosenke R."/>
            <person name="Saturday G.A."/>
            <person name="Hoyt F.H."/>
            <person name="Bruno D.P."/>
            <person name="Ribeiro J.M.C."/>
            <person name="Hinnebusch J."/>
        </authorList>
    </citation>
    <scope>NUCLEOTIDE SEQUENCE</scope>
</reference>
<dbReference type="GO" id="GO:0006397">
    <property type="term" value="P:mRNA processing"/>
    <property type="evidence" value="ECO:0007669"/>
    <property type="project" value="UniProtKB-KW"/>
</dbReference>